<feature type="domain" description="Tr-type G" evidence="9">
    <location>
        <begin position="1"/>
        <end position="173"/>
    </location>
</feature>
<keyword evidence="4" id="KW-0547">Nucleotide-binding</keyword>
<dbReference type="PANTHER" id="PTHR43721">
    <property type="entry name" value="ELONGATION FACTOR TU-RELATED"/>
    <property type="match status" value="1"/>
</dbReference>
<dbReference type="PRINTS" id="PR00315">
    <property type="entry name" value="ELONGATNFCT"/>
</dbReference>
<evidence type="ECO:0000256" key="4">
    <source>
        <dbReference type="ARBA" id="ARBA00022741"/>
    </source>
</evidence>
<comment type="subcellular location">
    <subcellularLocation>
        <location evidence="1">Cytoplasm</location>
    </subcellularLocation>
</comment>
<dbReference type="AlphaFoldDB" id="A0A845EZ94"/>
<name>A0A845EZ94_9BACL</name>
<dbReference type="Pfam" id="PF00009">
    <property type="entry name" value="GTP_EFTU"/>
    <property type="match status" value="1"/>
</dbReference>
<gene>
    <name evidence="10" type="primary">selB</name>
    <name evidence="10" type="ORF">GLW07_10985</name>
</gene>
<organism evidence="10 11">
    <name type="scientific">Guptibacillus hwajinpoensis</name>
    <dbReference type="NCBI Taxonomy" id="208199"/>
    <lineage>
        <taxon>Bacteria</taxon>
        <taxon>Bacillati</taxon>
        <taxon>Bacillota</taxon>
        <taxon>Bacilli</taxon>
        <taxon>Bacillales</taxon>
        <taxon>Guptibacillaceae</taxon>
        <taxon>Guptibacillus</taxon>
    </lineage>
</organism>
<dbReference type="InterPro" id="IPR004535">
    <property type="entry name" value="Transl_elong_SelB"/>
</dbReference>
<dbReference type="Gene3D" id="3.40.50.300">
    <property type="entry name" value="P-loop containing nucleotide triphosphate hydrolases"/>
    <property type="match status" value="1"/>
</dbReference>
<dbReference type="InterPro" id="IPR004161">
    <property type="entry name" value="EFTu-like_2"/>
</dbReference>
<keyword evidence="3" id="KW-0963">Cytoplasm</keyword>
<dbReference type="InterPro" id="IPR005225">
    <property type="entry name" value="Small_GTP-bd"/>
</dbReference>
<dbReference type="Gene3D" id="2.40.30.10">
    <property type="entry name" value="Translation factors"/>
    <property type="match status" value="1"/>
</dbReference>
<dbReference type="Pfam" id="PF03144">
    <property type="entry name" value="GTP_EFTU_D2"/>
    <property type="match status" value="1"/>
</dbReference>
<dbReference type="InterPro" id="IPR036388">
    <property type="entry name" value="WH-like_DNA-bd_sf"/>
</dbReference>
<dbReference type="NCBIfam" id="TIGR00231">
    <property type="entry name" value="small_GTP"/>
    <property type="match status" value="1"/>
</dbReference>
<keyword evidence="5" id="KW-0648">Protein biosynthesis</keyword>
<comment type="caution">
    <text evidence="10">The sequence shown here is derived from an EMBL/GenBank/DDBJ whole genome shotgun (WGS) entry which is preliminary data.</text>
</comment>
<dbReference type="Pfam" id="PF09106">
    <property type="entry name" value="WHD_2nd_SelB"/>
    <property type="match status" value="1"/>
</dbReference>
<evidence type="ECO:0000256" key="5">
    <source>
        <dbReference type="ARBA" id="ARBA00022917"/>
    </source>
</evidence>
<dbReference type="RefSeq" id="WP_160919369.1">
    <property type="nucleotide sequence ID" value="NZ_WMEY01000003.1"/>
</dbReference>
<dbReference type="NCBIfam" id="TIGR00475">
    <property type="entry name" value="selB"/>
    <property type="match status" value="1"/>
</dbReference>
<evidence type="ECO:0000256" key="3">
    <source>
        <dbReference type="ARBA" id="ARBA00022490"/>
    </source>
</evidence>
<dbReference type="InterPro" id="IPR009000">
    <property type="entry name" value="Transl_B-barrel_sf"/>
</dbReference>
<proteinExistence type="predicted"/>
<dbReference type="Gene3D" id="1.10.10.10">
    <property type="entry name" value="Winged helix-like DNA-binding domain superfamily/Winged helix DNA-binding domain"/>
    <property type="match status" value="1"/>
</dbReference>
<reference evidence="10 11" key="1">
    <citation type="submission" date="2019-11" db="EMBL/GenBank/DDBJ databases">
        <title>Genome sequences of 17 halophilic strains isolated from different environments.</title>
        <authorList>
            <person name="Furrow R.E."/>
        </authorList>
    </citation>
    <scope>NUCLEOTIDE SEQUENCE [LARGE SCALE GENOMIC DNA]</scope>
    <source>
        <strain evidence="10 11">22506_14_FS</strain>
    </source>
</reference>
<evidence type="ECO:0000256" key="1">
    <source>
        <dbReference type="ARBA" id="ARBA00004496"/>
    </source>
</evidence>
<evidence type="ECO:0000256" key="2">
    <source>
        <dbReference type="ARBA" id="ARBA00015953"/>
    </source>
</evidence>
<dbReference type="SUPFAM" id="SSF50465">
    <property type="entry name" value="EF-Tu/eEF-1alpha/eIF2-gamma C-terminal domain"/>
    <property type="match status" value="1"/>
</dbReference>
<evidence type="ECO:0000256" key="7">
    <source>
        <dbReference type="ARBA" id="ARBA00025526"/>
    </source>
</evidence>
<dbReference type="Pfam" id="PF09107">
    <property type="entry name" value="WHD_3rd_SelB"/>
    <property type="match status" value="1"/>
</dbReference>
<dbReference type="InterPro" id="IPR000795">
    <property type="entry name" value="T_Tr_GTP-bd_dom"/>
</dbReference>
<dbReference type="GO" id="GO:0003746">
    <property type="term" value="F:translation elongation factor activity"/>
    <property type="evidence" value="ECO:0007669"/>
    <property type="project" value="UniProtKB-KW"/>
</dbReference>
<dbReference type="InterPro" id="IPR050055">
    <property type="entry name" value="EF-Tu_GTPase"/>
</dbReference>
<dbReference type="GO" id="GO:0003924">
    <property type="term" value="F:GTPase activity"/>
    <property type="evidence" value="ECO:0007669"/>
    <property type="project" value="InterPro"/>
</dbReference>
<dbReference type="CDD" id="cd15491">
    <property type="entry name" value="selB_III"/>
    <property type="match status" value="1"/>
</dbReference>
<comment type="function">
    <text evidence="7">Translation factor necessary for the incorporation of selenocysteine into proteins. It probably replaces EF-Tu for the insertion of selenocysteine directed by the UGA codon. SelB binds GTP and GDP.</text>
</comment>
<dbReference type="SUPFAM" id="SSF52540">
    <property type="entry name" value="P-loop containing nucleoside triphosphate hydrolases"/>
    <property type="match status" value="1"/>
</dbReference>
<keyword evidence="10" id="KW-0251">Elongation factor</keyword>
<evidence type="ECO:0000313" key="11">
    <source>
        <dbReference type="Proteomes" id="UP000447833"/>
    </source>
</evidence>
<accession>A0A845EZ94</accession>
<dbReference type="InterPro" id="IPR015190">
    <property type="entry name" value="Elong_fac_SelB-wing-hlx_typ-2"/>
</dbReference>
<dbReference type="InterPro" id="IPR009001">
    <property type="entry name" value="Transl_elong_EF1A/Init_IF2_C"/>
</dbReference>
<dbReference type="PANTHER" id="PTHR43721:SF22">
    <property type="entry name" value="ELONGATION FACTOR TU, MITOCHONDRIAL"/>
    <property type="match status" value="1"/>
</dbReference>
<sequence>MNYYTIGLAGHIDHGKTTLTGALTGVDTDRLKEEKERNISIEPGFAPFQLSDDMKVSIIDVPGHERFIRQMIAGVAGIDLVVPVVAADEGVMPQTREHLEILSLLGIQRSIIAITKADMVEEDLLSLVQEDILEYIKGTGFEGSKIHIVDGKSGRGVSELKDSLHSFLINTPSRNKAGALRLPIDQVFTLQGHGTIARGTIFDGELKEGELVTLLPDRLEARVRQIQTHSTKVEQAFAGERVAVNLTGPDRQQMVRGQVIVNSNYYPVTSTIDLSFTKALTMSYDLKQRAEVTVHIGTAEVRGTIVFFDRNTLEAGNREELFCQIRLHEPISAKKGDRVIVRRPSPVETIGGGSILNVAGEKYKFGAETIAKFEQMMKGTPAEQLEQILESEQLLSKEQVMQQIGLNEEAFRQLEDDDHLVFIDGGVTSQNVFTRVVEAIHKNLQAAHERYPMRKGPQKAEVVQELKKTYPKKVIDAVLSNQLQEELQQKGPYLSMRTFQPSLPAAWKTRMTKVLKHLEEQGVNVSPVDRLIDEEQIPDPYKTEFKNYMLEEEIAVKLTDELYVHDENWKQTIASLKAETDQAFTLQEAKDVLNVSRKYLVPILEKLDNEGYTVRKDQERYWRVEK</sequence>
<dbReference type="InterPro" id="IPR027417">
    <property type="entry name" value="P-loop_NTPase"/>
</dbReference>
<protein>
    <recommendedName>
        <fullName evidence="2">Selenocysteine-specific elongation factor</fullName>
    </recommendedName>
    <alternativeName>
        <fullName evidence="8">SelB translation factor</fullName>
    </alternativeName>
</protein>
<dbReference type="GO" id="GO:0001514">
    <property type="term" value="P:selenocysteine incorporation"/>
    <property type="evidence" value="ECO:0007669"/>
    <property type="project" value="InterPro"/>
</dbReference>
<keyword evidence="6" id="KW-0342">GTP-binding</keyword>
<dbReference type="GO" id="GO:0003723">
    <property type="term" value="F:RNA binding"/>
    <property type="evidence" value="ECO:0007669"/>
    <property type="project" value="InterPro"/>
</dbReference>
<dbReference type="SUPFAM" id="SSF50447">
    <property type="entry name" value="Translation proteins"/>
    <property type="match status" value="1"/>
</dbReference>
<evidence type="ECO:0000256" key="6">
    <source>
        <dbReference type="ARBA" id="ARBA00023134"/>
    </source>
</evidence>
<dbReference type="Pfam" id="PF25461">
    <property type="entry name" value="Beta-barrel_SelB"/>
    <property type="match status" value="1"/>
</dbReference>
<dbReference type="PROSITE" id="PS51722">
    <property type="entry name" value="G_TR_2"/>
    <property type="match status" value="1"/>
</dbReference>
<dbReference type="InterPro" id="IPR057335">
    <property type="entry name" value="Beta-barrel_SelB"/>
</dbReference>
<dbReference type="EMBL" id="WMEY01000003">
    <property type="protein sequence ID" value="MYL63880.1"/>
    <property type="molecule type" value="Genomic_DNA"/>
</dbReference>
<evidence type="ECO:0000256" key="8">
    <source>
        <dbReference type="ARBA" id="ARBA00031615"/>
    </source>
</evidence>
<dbReference type="InterPro" id="IPR036390">
    <property type="entry name" value="WH_DNA-bd_sf"/>
</dbReference>
<dbReference type="GO" id="GO:0005829">
    <property type="term" value="C:cytosol"/>
    <property type="evidence" value="ECO:0007669"/>
    <property type="project" value="TreeGrafter"/>
</dbReference>
<dbReference type="Proteomes" id="UP000447833">
    <property type="component" value="Unassembled WGS sequence"/>
</dbReference>
<dbReference type="GO" id="GO:0005525">
    <property type="term" value="F:GTP binding"/>
    <property type="evidence" value="ECO:0007669"/>
    <property type="project" value="UniProtKB-KW"/>
</dbReference>
<evidence type="ECO:0000259" key="9">
    <source>
        <dbReference type="PROSITE" id="PS51722"/>
    </source>
</evidence>
<dbReference type="SUPFAM" id="SSF46785">
    <property type="entry name" value="Winged helix' DNA-binding domain"/>
    <property type="match status" value="2"/>
</dbReference>
<evidence type="ECO:0000313" key="10">
    <source>
        <dbReference type="EMBL" id="MYL63880.1"/>
    </source>
</evidence>
<dbReference type="CDD" id="cd04171">
    <property type="entry name" value="SelB"/>
    <property type="match status" value="1"/>
</dbReference>
<dbReference type="InterPro" id="IPR015191">
    <property type="entry name" value="SelB_WHD4"/>
</dbReference>
<dbReference type="Gene3D" id="1.10.10.2770">
    <property type="match status" value="1"/>
</dbReference>